<dbReference type="Proteomes" id="UP001321520">
    <property type="component" value="Chromosome"/>
</dbReference>
<gene>
    <name evidence="1" type="ORF">M8T91_13600</name>
</gene>
<reference evidence="1 2" key="1">
    <citation type="submission" date="2022-05" db="EMBL/GenBank/DDBJ databases">
        <title>Microbulbifer sp. nov., isolated from sponge.</title>
        <authorList>
            <person name="Gao L."/>
        </authorList>
    </citation>
    <scope>NUCLEOTIDE SEQUENCE [LARGE SCALE GENOMIC DNA]</scope>
    <source>
        <strain evidence="1 2">MI-G</strain>
    </source>
</reference>
<accession>A0ABY9E9V2</accession>
<evidence type="ECO:0000313" key="1">
    <source>
        <dbReference type="EMBL" id="WKD48922.1"/>
    </source>
</evidence>
<dbReference type="PROSITE" id="PS51257">
    <property type="entry name" value="PROKAR_LIPOPROTEIN"/>
    <property type="match status" value="1"/>
</dbReference>
<name>A0ABY9E9V2_9GAMM</name>
<organism evidence="1 2">
    <name type="scientific">Microbulbifer spongiae</name>
    <dbReference type="NCBI Taxonomy" id="2944933"/>
    <lineage>
        <taxon>Bacteria</taxon>
        <taxon>Pseudomonadati</taxon>
        <taxon>Pseudomonadota</taxon>
        <taxon>Gammaproteobacteria</taxon>
        <taxon>Cellvibrionales</taxon>
        <taxon>Microbulbiferaceae</taxon>
        <taxon>Microbulbifer</taxon>
    </lineage>
</organism>
<proteinExistence type="predicted"/>
<dbReference type="EMBL" id="CP098023">
    <property type="protein sequence ID" value="WKD48922.1"/>
    <property type="molecule type" value="Genomic_DNA"/>
</dbReference>
<keyword evidence="2" id="KW-1185">Reference proteome</keyword>
<dbReference type="RefSeq" id="WP_301414708.1">
    <property type="nucleotide sequence ID" value="NZ_CP098023.1"/>
</dbReference>
<evidence type="ECO:0000313" key="2">
    <source>
        <dbReference type="Proteomes" id="UP001321520"/>
    </source>
</evidence>
<evidence type="ECO:0008006" key="3">
    <source>
        <dbReference type="Google" id="ProtNLM"/>
    </source>
</evidence>
<protein>
    <recommendedName>
        <fullName evidence="3">Lipoprotein</fullName>
    </recommendedName>
</protein>
<sequence length="74" mass="8616">MKKSTFMLFCLFILGCSHGRIDILDKDEKVVGYCSENFYLHWYGAHDSVDYILYLCAKEHIEKGYRISDDSIIG</sequence>